<feature type="compositionally biased region" description="Basic and acidic residues" evidence="1">
    <location>
        <begin position="28"/>
        <end position="39"/>
    </location>
</feature>
<keyword evidence="3" id="KW-1185">Reference proteome</keyword>
<reference evidence="2" key="2">
    <citation type="submission" date="2023-01" db="EMBL/GenBank/DDBJ databases">
        <authorList>
            <person name="Petersen C."/>
        </authorList>
    </citation>
    <scope>NUCLEOTIDE SEQUENCE</scope>
    <source>
        <strain evidence="2">IBT 15450</strain>
    </source>
</reference>
<dbReference type="EMBL" id="JAQJZL010000009">
    <property type="protein sequence ID" value="KAJ6038164.1"/>
    <property type="molecule type" value="Genomic_DNA"/>
</dbReference>
<sequence>MSSVQQKSTIETLREVMVPGQVFKYDPDDGELKLLHDQPPRSGESQDGEDPIQQMILSMVQNEKLCMQIQIVVDGWREVFMVVGQNRCMKIEFKIVDSYVPAEVPWKASAWGIYPTVSRILSGKPRARG</sequence>
<accession>A0AAD6N7D2</accession>
<evidence type="ECO:0000313" key="3">
    <source>
        <dbReference type="Proteomes" id="UP001219568"/>
    </source>
</evidence>
<comment type="caution">
    <text evidence="2">The sequence shown here is derived from an EMBL/GenBank/DDBJ whole genome shotgun (WGS) entry which is preliminary data.</text>
</comment>
<dbReference type="AlphaFoldDB" id="A0AAD6N7D2"/>
<name>A0AAD6N7D2_PENCN</name>
<organism evidence="2 3">
    <name type="scientific">Penicillium canescens</name>
    <dbReference type="NCBI Taxonomy" id="5083"/>
    <lineage>
        <taxon>Eukaryota</taxon>
        <taxon>Fungi</taxon>
        <taxon>Dikarya</taxon>
        <taxon>Ascomycota</taxon>
        <taxon>Pezizomycotina</taxon>
        <taxon>Eurotiomycetes</taxon>
        <taxon>Eurotiomycetidae</taxon>
        <taxon>Eurotiales</taxon>
        <taxon>Aspergillaceae</taxon>
        <taxon>Penicillium</taxon>
    </lineage>
</organism>
<protein>
    <submittedName>
        <fullName evidence="2">Uncharacterized protein</fullName>
    </submittedName>
</protein>
<evidence type="ECO:0000313" key="2">
    <source>
        <dbReference type="EMBL" id="KAJ6038164.1"/>
    </source>
</evidence>
<proteinExistence type="predicted"/>
<gene>
    <name evidence="2" type="ORF">N7460_007935</name>
</gene>
<dbReference type="Proteomes" id="UP001219568">
    <property type="component" value="Unassembled WGS sequence"/>
</dbReference>
<evidence type="ECO:0000256" key="1">
    <source>
        <dbReference type="SAM" id="MobiDB-lite"/>
    </source>
</evidence>
<feature type="region of interest" description="Disordered" evidence="1">
    <location>
        <begin position="28"/>
        <end position="50"/>
    </location>
</feature>
<reference evidence="2" key="1">
    <citation type="journal article" date="2023" name="IMA Fungus">
        <title>Comparative genomic study of the Penicillium genus elucidates a diverse pangenome and 15 lateral gene transfer events.</title>
        <authorList>
            <person name="Petersen C."/>
            <person name="Sorensen T."/>
            <person name="Nielsen M.R."/>
            <person name="Sondergaard T.E."/>
            <person name="Sorensen J.L."/>
            <person name="Fitzpatrick D.A."/>
            <person name="Frisvad J.C."/>
            <person name="Nielsen K.L."/>
        </authorList>
    </citation>
    <scope>NUCLEOTIDE SEQUENCE</scope>
    <source>
        <strain evidence="2">IBT 15450</strain>
    </source>
</reference>